<keyword evidence="3" id="KW-1003">Cell membrane</keyword>
<feature type="transmembrane region" description="Helical" evidence="7">
    <location>
        <begin position="322"/>
        <end position="344"/>
    </location>
</feature>
<comment type="caution">
    <text evidence="8">The sequence shown here is derived from an EMBL/GenBank/DDBJ whole genome shotgun (WGS) entry which is preliminary data.</text>
</comment>
<dbReference type="AlphaFoldDB" id="A0A495DSR6"/>
<evidence type="ECO:0000256" key="2">
    <source>
        <dbReference type="ARBA" id="ARBA00007430"/>
    </source>
</evidence>
<dbReference type="InterPro" id="IPR050833">
    <property type="entry name" value="Poly_Biosynth_Transport"/>
</dbReference>
<feature type="transmembrane region" description="Helical" evidence="7">
    <location>
        <begin position="169"/>
        <end position="189"/>
    </location>
</feature>
<keyword evidence="4 7" id="KW-0812">Transmembrane</keyword>
<sequence length="487" mass="55326">MTLKNKAIKGFSWTAFEGVFSQGFLFVIGILLARILEPEDIGLIGLITAVIAITNSIVEGGLGSALIRKVECNSKDYNTVFFTNLGIGILLYIILFNSSSELSIFFKAPLLSKILKYAGLLLIINACSIVQRTILTKKLDFKTQAIISIIASITSGVSAFIMAYLDYGIWSLVVLAILRPLINSILLWLKKIWRPRLEFSTKSFNELFNFGYKLLVANLINTVYRNFYYILIGKYFSTQSLGYYTRAEGFQSPFSSNISTAIRRISFPILSSLQNDPKPLKATFIKFLRFSLFLNFTIMLSISAMAKPIILLLIGEKWHTSIYYLQLLCIPGMLYPLQILHLNLLLIKGYSNLNLKLEIVKKIILLPLIFGSVLLGIEAMIYALIVFSFVEYFINSYYTKKIIKYTIIHQLKDILPFLTIAVLVFISMYCITLLNIHYIAMLVAQIIIGIATFLIVNEVLQLNEYIEVKKKAINLFLKSTKNIWKKK</sequence>
<dbReference type="CDD" id="cd13127">
    <property type="entry name" value="MATE_tuaB_like"/>
    <property type="match status" value="1"/>
</dbReference>
<accession>A0A495DSR6</accession>
<dbReference type="GO" id="GO:0005886">
    <property type="term" value="C:plasma membrane"/>
    <property type="evidence" value="ECO:0007669"/>
    <property type="project" value="UniProtKB-SubCell"/>
</dbReference>
<evidence type="ECO:0000313" key="8">
    <source>
        <dbReference type="EMBL" id="RKR07185.1"/>
    </source>
</evidence>
<keyword evidence="6 7" id="KW-0472">Membrane</keyword>
<comment type="subcellular location">
    <subcellularLocation>
        <location evidence="1">Cell membrane</location>
        <topology evidence="1">Multi-pass membrane protein</topology>
    </subcellularLocation>
</comment>
<organism evidence="8 9">
    <name type="scientific">Maribacter vaceletii</name>
    <dbReference type="NCBI Taxonomy" id="1206816"/>
    <lineage>
        <taxon>Bacteria</taxon>
        <taxon>Pseudomonadati</taxon>
        <taxon>Bacteroidota</taxon>
        <taxon>Flavobacteriia</taxon>
        <taxon>Flavobacteriales</taxon>
        <taxon>Flavobacteriaceae</taxon>
        <taxon>Maribacter</taxon>
    </lineage>
</organism>
<feature type="transmembrane region" description="Helical" evidence="7">
    <location>
        <begin position="210"/>
        <end position="231"/>
    </location>
</feature>
<feature type="transmembrane region" description="Helical" evidence="7">
    <location>
        <begin position="146"/>
        <end position="163"/>
    </location>
</feature>
<keyword evidence="5 7" id="KW-1133">Transmembrane helix</keyword>
<comment type="similarity">
    <text evidence="2">Belongs to the polysaccharide synthase family.</text>
</comment>
<dbReference type="OrthoDB" id="9770347at2"/>
<dbReference type="PANTHER" id="PTHR30250:SF10">
    <property type="entry name" value="LIPOPOLYSACCHARIDE BIOSYNTHESIS PROTEIN WZXC"/>
    <property type="match status" value="1"/>
</dbReference>
<protein>
    <submittedName>
        <fullName evidence="8">O-antigen/teichoic acid export membrane protein</fullName>
    </submittedName>
</protein>
<gene>
    <name evidence="8" type="ORF">CLV91_3172</name>
</gene>
<feature type="transmembrane region" description="Helical" evidence="7">
    <location>
        <begin position="440"/>
        <end position="460"/>
    </location>
</feature>
<evidence type="ECO:0000313" key="9">
    <source>
        <dbReference type="Proteomes" id="UP000269412"/>
    </source>
</evidence>
<keyword evidence="9" id="KW-1185">Reference proteome</keyword>
<proteinExistence type="inferred from homology"/>
<dbReference type="EMBL" id="RBIQ01000012">
    <property type="protein sequence ID" value="RKR07185.1"/>
    <property type="molecule type" value="Genomic_DNA"/>
</dbReference>
<evidence type="ECO:0000256" key="6">
    <source>
        <dbReference type="ARBA" id="ARBA00023136"/>
    </source>
</evidence>
<feature type="transmembrane region" description="Helical" evidence="7">
    <location>
        <begin position="364"/>
        <end position="394"/>
    </location>
</feature>
<evidence type="ECO:0000256" key="3">
    <source>
        <dbReference type="ARBA" id="ARBA00022475"/>
    </source>
</evidence>
<name>A0A495DSR6_9FLAO</name>
<feature type="transmembrane region" description="Helical" evidence="7">
    <location>
        <begin position="414"/>
        <end position="434"/>
    </location>
</feature>
<dbReference type="Pfam" id="PF13440">
    <property type="entry name" value="Polysacc_synt_3"/>
    <property type="match status" value="1"/>
</dbReference>
<evidence type="ECO:0000256" key="4">
    <source>
        <dbReference type="ARBA" id="ARBA00022692"/>
    </source>
</evidence>
<feature type="transmembrane region" description="Helical" evidence="7">
    <location>
        <begin position="41"/>
        <end position="67"/>
    </location>
</feature>
<evidence type="ECO:0000256" key="1">
    <source>
        <dbReference type="ARBA" id="ARBA00004651"/>
    </source>
</evidence>
<feature type="transmembrane region" description="Helical" evidence="7">
    <location>
        <begin position="12"/>
        <end position="35"/>
    </location>
</feature>
<feature type="transmembrane region" description="Helical" evidence="7">
    <location>
        <begin position="292"/>
        <end position="315"/>
    </location>
</feature>
<dbReference type="RefSeq" id="WP_121069163.1">
    <property type="nucleotide sequence ID" value="NZ_RBIQ01000012.1"/>
</dbReference>
<evidence type="ECO:0000256" key="5">
    <source>
        <dbReference type="ARBA" id="ARBA00022989"/>
    </source>
</evidence>
<feature type="transmembrane region" description="Helical" evidence="7">
    <location>
        <begin position="79"/>
        <end position="97"/>
    </location>
</feature>
<dbReference type="PANTHER" id="PTHR30250">
    <property type="entry name" value="PST FAMILY PREDICTED COLANIC ACID TRANSPORTER"/>
    <property type="match status" value="1"/>
</dbReference>
<evidence type="ECO:0000256" key="7">
    <source>
        <dbReference type="SAM" id="Phobius"/>
    </source>
</evidence>
<dbReference type="Proteomes" id="UP000269412">
    <property type="component" value="Unassembled WGS sequence"/>
</dbReference>
<reference evidence="8 9" key="1">
    <citation type="submission" date="2018-10" db="EMBL/GenBank/DDBJ databases">
        <title>Genomic Encyclopedia of Archaeal and Bacterial Type Strains, Phase II (KMG-II): from individual species to whole genera.</title>
        <authorList>
            <person name="Goeker M."/>
        </authorList>
    </citation>
    <scope>NUCLEOTIDE SEQUENCE [LARGE SCALE GENOMIC DNA]</scope>
    <source>
        <strain evidence="8 9">DSM 25230</strain>
    </source>
</reference>